<evidence type="ECO:0000313" key="2">
    <source>
        <dbReference type="EMBL" id="MCP2176372.1"/>
    </source>
</evidence>
<dbReference type="EMBL" id="JAMTCJ010000002">
    <property type="protein sequence ID" value="MCP2176372.1"/>
    <property type="molecule type" value="Genomic_DNA"/>
</dbReference>
<gene>
    <name evidence="2" type="ORF">LX13_002191</name>
</gene>
<keyword evidence="3" id="KW-1185">Reference proteome</keyword>
<evidence type="ECO:0008006" key="4">
    <source>
        <dbReference type="Google" id="ProtNLM"/>
    </source>
</evidence>
<keyword evidence="1" id="KW-1133">Transmembrane helix</keyword>
<keyword evidence="1" id="KW-0472">Membrane</keyword>
<evidence type="ECO:0000256" key="1">
    <source>
        <dbReference type="SAM" id="Phobius"/>
    </source>
</evidence>
<dbReference type="Proteomes" id="UP001206895">
    <property type="component" value="Unassembled WGS sequence"/>
</dbReference>
<evidence type="ECO:0000313" key="3">
    <source>
        <dbReference type="Proteomes" id="UP001206895"/>
    </source>
</evidence>
<feature type="transmembrane region" description="Helical" evidence="1">
    <location>
        <begin position="325"/>
        <end position="344"/>
    </location>
</feature>
<sequence length="434" mass="45801">MVVAGVGRSGAATLIDALAVVDPGLRVERYRGDLAAHAVVGLLVIDPSSVAGDSDRALLDELRSSVGVAAVVCTKVDAFWDWPTNAKASRRVLDPTEALPVFAVSGAAAVAGAADESGVDELARWIREHTDDDPTRISARTAAARSAVAQEIDRRPSTATPVTAEVLVATRARLVRSRDRGRADRLGALRGGLNRVRSGAVADLDAGIRDIGARSRDAVGGLRRADVDRHAIWLASAVTELRDRLDAGVRDDLDRIRSVALLGVEPVSPDPAPVPERAPVTLRPHTERRRTAEDALVVLLGASAGIGLGRLVVTPLAGVHTLQWISMPLALIVGVGVAALVVRLRRIGALRAQMRSWSADALAEARASIEHDVVGAVTAAEPVVAGQVMRHYERRARMIADDVARIDTEIRARRADARDGTPIARAASNTSGPV</sequence>
<protein>
    <recommendedName>
        <fullName evidence="4">G domain-containing protein</fullName>
    </recommendedName>
</protein>
<reference evidence="2 3" key="1">
    <citation type="submission" date="2022-06" db="EMBL/GenBank/DDBJ databases">
        <title>Genomic Encyclopedia of Archaeal and Bacterial Type Strains, Phase II (KMG-II): from individual species to whole genera.</title>
        <authorList>
            <person name="Goeker M."/>
        </authorList>
    </citation>
    <scope>NUCLEOTIDE SEQUENCE [LARGE SCALE GENOMIC DNA]</scope>
    <source>
        <strain evidence="2 3">DSM 44693</strain>
    </source>
</reference>
<feature type="transmembrane region" description="Helical" evidence="1">
    <location>
        <begin position="295"/>
        <end position="313"/>
    </location>
</feature>
<name>A0ABT1HEM3_9NOCA</name>
<proteinExistence type="predicted"/>
<comment type="caution">
    <text evidence="2">The sequence shown here is derived from an EMBL/GenBank/DDBJ whole genome shotgun (WGS) entry which is preliminary data.</text>
</comment>
<keyword evidence="1" id="KW-0812">Transmembrane</keyword>
<accession>A0ABT1HEM3</accession>
<organism evidence="2 3">
    <name type="scientific">Williamsia maris</name>
    <dbReference type="NCBI Taxonomy" id="72806"/>
    <lineage>
        <taxon>Bacteria</taxon>
        <taxon>Bacillati</taxon>
        <taxon>Actinomycetota</taxon>
        <taxon>Actinomycetes</taxon>
        <taxon>Mycobacteriales</taxon>
        <taxon>Nocardiaceae</taxon>
        <taxon>Williamsia</taxon>
    </lineage>
</organism>